<dbReference type="AlphaFoldDB" id="A0AAW1W5W1"/>
<dbReference type="InterPro" id="IPR037219">
    <property type="entry name" value="Peptidase_M41-like"/>
</dbReference>
<reference evidence="2 3" key="1">
    <citation type="journal article" date="2023" name="G3 (Bethesda)">
        <title>A chromosome-length genome assembly and annotation of blackberry (Rubus argutus, cv. 'Hillquist').</title>
        <authorList>
            <person name="Bruna T."/>
            <person name="Aryal R."/>
            <person name="Dudchenko O."/>
            <person name="Sargent D.J."/>
            <person name="Mead D."/>
            <person name="Buti M."/>
            <person name="Cavallini A."/>
            <person name="Hytonen T."/>
            <person name="Andres J."/>
            <person name="Pham M."/>
            <person name="Weisz D."/>
            <person name="Mascagni F."/>
            <person name="Usai G."/>
            <person name="Natali L."/>
            <person name="Bassil N."/>
            <person name="Fernandez G.E."/>
            <person name="Lomsadze A."/>
            <person name="Armour M."/>
            <person name="Olukolu B."/>
            <person name="Poorten T."/>
            <person name="Britton C."/>
            <person name="Davik J."/>
            <person name="Ashrafi H."/>
            <person name="Aiden E.L."/>
            <person name="Borodovsky M."/>
            <person name="Worthington M."/>
        </authorList>
    </citation>
    <scope>NUCLEOTIDE SEQUENCE [LARGE SCALE GENOMIC DNA]</scope>
    <source>
        <strain evidence="2">PI 553951</strain>
    </source>
</reference>
<feature type="domain" description="Peptidase M41" evidence="1">
    <location>
        <begin position="153"/>
        <end position="330"/>
    </location>
</feature>
<dbReference type="PANTHER" id="PTHR23076">
    <property type="entry name" value="METALLOPROTEASE M41 FTSH"/>
    <property type="match status" value="1"/>
</dbReference>
<dbReference type="GO" id="GO:0006508">
    <property type="term" value="P:proteolysis"/>
    <property type="evidence" value="ECO:0007669"/>
    <property type="project" value="InterPro"/>
</dbReference>
<dbReference type="GO" id="GO:0009535">
    <property type="term" value="C:chloroplast thylakoid membrane"/>
    <property type="evidence" value="ECO:0007669"/>
    <property type="project" value="TreeGrafter"/>
</dbReference>
<dbReference type="Proteomes" id="UP001457282">
    <property type="component" value="Unassembled WGS sequence"/>
</dbReference>
<dbReference type="EMBL" id="JBEDUW010000006">
    <property type="protein sequence ID" value="KAK9919398.1"/>
    <property type="molecule type" value="Genomic_DNA"/>
</dbReference>
<accession>A0AAW1W5W1</accession>
<keyword evidence="3" id="KW-1185">Reference proteome</keyword>
<protein>
    <recommendedName>
        <fullName evidence="1">Peptidase M41 domain-containing protein</fullName>
    </recommendedName>
</protein>
<dbReference type="Gene3D" id="1.20.58.760">
    <property type="entry name" value="Peptidase M41"/>
    <property type="match status" value="1"/>
</dbReference>
<evidence type="ECO:0000259" key="1">
    <source>
        <dbReference type="Pfam" id="PF01434"/>
    </source>
</evidence>
<dbReference type="SUPFAM" id="SSF140990">
    <property type="entry name" value="FtsH protease domain-like"/>
    <property type="match status" value="1"/>
</dbReference>
<dbReference type="Pfam" id="PF01434">
    <property type="entry name" value="Peptidase_M41"/>
    <property type="match status" value="1"/>
</dbReference>
<evidence type="ECO:0000313" key="3">
    <source>
        <dbReference type="Proteomes" id="UP001457282"/>
    </source>
</evidence>
<dbReference type="GO" id="GO:0004176">
    <property type="term" value="F:ATP-dependent peptidase activity"/>
    <property type="evidence" value="ECO:0007669"/>
    <property type="project" value="InterPro"/>
</dbReference>
<comment type="caution">
    <text evidence="2">The sequence shown here is derived from an EMBL/GenBank/DDBJ whole genome shotgun (WGS) entry which is preliminary data.</text>
</comment>
<name>A0AAW1W5W1_RUBAR</name>
<sequence>MDRVFHLQRPTQAEREKILHIAAKETMDNELIDFVDWRKVAEKTALLRPIELKLVPASLEGSAFRSKFLDTDELMSYSSWFATFSTIIPEGMRKTKIVKKLSKMLVNHLGLTLTKEDLQSVVDLMEPYGQISNGIELLNPPLEWTRETKFPHAVWAAGRGLIALLLPNFDVVDNIWLEPLSWQGIGCTKITRARNEGSVNGNSESRSYLEKKLIFCFGSHVAAQMLLPFGEENLLSSSELTQAQEIATRMVIQYGWGPDDSPAIYYHSNAATALSMGNNHEYDMAVKVEKIHDLAYYKAKEMLHQNHRVLEKIVEELLEFEILTAKDLGRIFEANGGVREKEPFFLSGAHDREPLSGSFLEGGDVSATALLTGAA</sequence>
<organism evidence="2 3">
    <name type="scientific">Rubus argutus</name>
    <name type="common">Southern blackberry</name>
    <dbReference type="NCBI Taxonomy" id="59490"/>
    <lineage>
        <taxon>Eukaryota</taxon>
        <taxon>Viridiplantae</taxon>
        <taxon>Streptophyta</taxon>
        <taxon>Embryophyta</taxon>
        <taxon>Tracheophyta</taxon>
        <taxon>Spermatophyta</taxon>
        <taxon>Magnoliopsida</taxon>
        <taxon>eudicotyledons</taxon>
        <taxon>Gunneridae</taxon>
        <taxon>Pentapetalae</taxon>
        <taxon>rosids</taxon>
        <taxon>fabids</taxon>
        <taxon>Rosales</taxon>
        <taxon>Rosaceae</taxon>
        <taxon>Rosoideae</taxon>
        <taxon>Rosoideae incertae sedis</taxon>
        <taxon>Rubus</taxon>
    </lineage>
</organism>
<evidence type="ECO:0000313" key="2">
    <source>
        <dbReference type="EMBL" id="KAK9919398.1"/>
    </source>
</evidence>
<gene>
    <name evidence="2" type="ORF">M0R45_027992</name>
</gene>
<dbReference type="GO" id="GO:0005524">
    <property type="term" value="F:ATP binding"/>
    <property type="evidence" value="ECO:0007669"/>
    <property type="project" value="InterPro"/>
</dbReference>
<dbReference type="FunFam" id="1.20.58.760:FF:000015">
    <property type="entry name" value="ATP-dependent zinc metalloprotease FtsH 3"/>
    <property type="match status" value="1"/>
</dbReference>
<dbReference type="InterPro" id="IPR000642">
    <property type="entry name" value="Peptidase_M41"/>
</dbReference>
<dbReference type="GO" id="GO:0004222">
    <property type="term" value="F:metalloendopeptidase activity"/>
    <property type="evidence" value="ECO:0007669"/>
    <property type="project" value="InterPro"/>
</dbReference>
<dbReference type="PANTHER" id="PTHR23076:SF58">
    <property type="entry name" value="INACTIVE ATP-DEPENDENT ZINC METALLOPROTEASE FTSHI 5, CHLOROPLASTIC-RELATED"/>
    <property type="match status" value="1"/>
</dbReference>
<proteinExistence type="predicted"/>